<evidence type="ECO:0000313" key="16">
    <source>
        <dbReference type="Proteomes" id="UP000285530"/>
    </source>
</evidence>
<evidence type="ECO:0000256" key="11">
    <source>
        <dbReference type="ARBA" id="ARBA00038367"/>
    </source>
</evidence>
<dbReference type="GO" id="GO:0005737">
    <property type="term" value="C:cytoplasm"/>
    <property type="evidence" value="ECO:0007669"/>
    <property type="project" value="UniProtKB-SubCell"/>
</dbReference>
<reference evidence="15 16" key="1">
    <citation type="submission" date="2018-09" db="EMBL/GenBank/DDBJ databases">
        <title>Paracoccus onubensis nov. sp. a moderate halophilic bacterium isolated from Gruta de las Maravillas (Aracena, Spain).</title>
        <authorList>
            <person name="Jurado V."/>
            <person name="Gutierrez-Patricio S."/>
            <person name="Gonzalez-Pimentel J.L."/>
            <person name="Laiz L."/>
            <person name="Saiz-Jimenez C."/>
        </authorList>
    </citation>
    <scope>NUCLEOTIDE SEQUENCE [LARGE SCALE GENOMIC DNA]</scope>
    <source>
        <strain evidence="15 16">DSM 19484</strain>
    </source>
</reference>
<feature type="binding site" evidence="13">
    <location>
        <begin position="22"/>
        <end position="23"/>
    </location>
    <ligand>
        <name>phosphoenolpyruvate</name>
        <dbReference type="ChEBI" id="CHEBI:58702"/>
    </ligand>
</feature>
<evidence type="ECO:0000259" key="14">
    <source>
        <dbReference type="Pfam" id="PF00275"/>
    </source>
</evidence>
<comment type="subcellular location">
    <subcellularLocation>
        <location evidence="1 13">Cytoplasm</location>
    </subcellularLocation>
</comment>
<dbReference type="GO" id="GO:0008760">
    <property type="term" value="F:UDP-N-acetylglucosamine 1-carboxyvinyltransferase activity"/>
    <property type="evidence" value="ECO:0007669"/>
    <property type="project" value="UniProtKB-UniRule"/>
</dbReference>
<keyword evidence="6 13" id="KW-0133">Cell shape</keyword>
<accession>A0A418ZQE1</accession>
<dbReference type="GO" id="GO:0009252">
    <property type="term" value="P:peptidoglycan biosynthetic process"/>
    <property type="evidence" value="ECO:0007669"/>
    <property type="project" value="UniProtKB-UniRule"/>
</dbReference>
<evidence type="ECO:0000256" key="8">
    <source>
        <dbReference type="ARBA" id="ARBA00023306"/>
    </source>
</evidence>
<keyword evidence="16" id="KW-1185">Reference proteome</keyword>
<evidence type="ECO:0000256" key="12">
    <source>
        <dbReference type="ARBA" id="ARBA00047527"/>
    </source>
</evidence>
<protein>
    <recommendedName>
        <fullName evidence="13">UDP-N-acetylglucosamine 1-carboxyvinyltransferase</fullName>
        <ecNumber evidence="13">2.5.1.7</ecNumber>
    </recommendedName>
    <alternativeName>
        <fullName evidence="13">Enoylpyruvate transferase</fullName>
    </alternativeName>
    <alternativeName>
        <fullName evidence="13">UDP-N-acetylglucosamine enolpyruvyl transferase</fullName>
        <shortName evidence="13">EPT</shortName>
    </alternativeName>
</protein>
<dbReference type="GO" id="GO:0008360">
    <property type="term" value="P:regulation of cell shape"/>
    <property type="evidence" value="ECO:0007669"/>
    <property type="project" value="UniProtKB-KW"/>
</dbReference>
<keyword evidence="10 13" id="KW-0670">Pyruvate</keyword>
<dbReference type="PANTHER" id="PTHR43783">
    <property type="entry name" value="UDP-N-ACETYLGLUCOSAMINE 1-CARBOXYVINYLTRANSFERASE"/>
    <property type="match status" value="1"/>
</dbReference>
<keyword evidence="7 13" id="KW-0573">Peptidoglycan synthesis</keyword>
<feature type="binding site" evidence="13">
    <location>
        <position position="94"/>
    </location>
    <ligand>
        <name>UDP-N-acetyl-alpha-D-glucosamine</name>
        <dbReference type="ChEBI" id="CHEBI:57705"/>
    </ligand>
</feature>
<dbReference type="InterPro" id="IPR050068">
    <property type="entry name" value="MurA_subfamily"/>
</dbReference>
<dbReference type="InterPro" id="IPR036968">
    <property type="entry name" value="Enolpyruvate_Tfrase_sf"/>
</dbReference>
<comment type="pathway">
    <text evidence="2 13">Cell wall biogenesis; peptidoglycan biosynthesis.</text>
</comment>
<evidence type="ECO:0000256" key="5">
    <source>
        <dbReference type="ARBA" id="ARBA00022679"/>
    </source>
</evidence>
<dbReference type="CDD" id="cd01555">
    <property type="entry name" value="UdpNAET"/>
    <property type="match status" value="1"/>
</dbReference>
<organism evidence="15 16">
    <name type="scientific">Paracoccus aestuarii</name>
    <dbReference type="NCBI Taxonomy" id="453842"/>
    <lineage>
        <taxon>Bacteria</taxon>
        <taxon>Pseudomonadati</taxon>
        <taxon>Pseudomonadota</taxon>
        <taxon>Alphaproteobacteria</taxon>
        <taxon>Rhodobacterales</taxon>
        <taxon>Paracoccaceae</taxon>
        <taxon>Paracoccus</taxon>
    </lineage>
</organism>
<sequence>MDQIVVTGNGPLQGEIPIAGAKNACLTLMPATLLTDQPLTLTNAPRLSDIRTMTALLGSLGAEVASLQDGQVLALSSHALTSHRAEYDIVRKMRASILVLGPLLARDGVAEVSLPGGCAIGARPVDLHLRALEAMGAALDLRDGYVHAKAPAGGLRGAVFEFPVVSVGATENALMAATLARGTTVLKNAAREPEIVDLARCLRAMGSRIEGEGTGTITIEGVDALHGATHPVVTDRIELGTYMLAPAMCGGEVELLGGRIELLAAFCEKLDEAGLTVEETARGIRVARPNGRVRAVNVRTEPFPGFPTDLQAQFMALMCLAEGTSVLEETIFENRFMHAPELTRMGAQIEVQGGHATVTGVETLRGAPVMATDLRASVSLILAGMAAEGTTTVSRVYHLDRGYEHVVRKLRGVGAHIERVKEDPHD</sequence>
<comment type="caution">
    <text evidence="15">The sequence shown here is derived from an EMBL/GenBank/DDBJ whole genome shotgun (WGS) entry which is preliminary data.</text>
</comment>
<feature type="binding site" evidence="13">
    <location>
        <position position="309"/>
    </location>
    <ligand>
        <name>UDP-N-acetyl-alpha-D-glucosamine</name>
        <dbReference type="ChEBI" id="CHEBI:57705"/>
    </ligand>
</feature>
<dbReference type="EMBL" id="QZEV01000135">
    <property type="protein sequence ID" value="RJK97365.1"/>
    <property type="molecule type" value="Genomic_DNA"/>
</dbReference>
<dbReference type="SUPFAM" id="SSF55205">
    <property type="entry name" value="EPT/RTPC-like"/>
    <property type="match status" value="1"/>
</dbReference>
<evidence type="ECO:0000256" key="6">
    <source>
        <dbReference type="ARBA" id="ARBA00022960"/>
    </source>
</evidence>
<dbReference type="HAMAP" id="MF_00111">
    <property type="entry name" value="MurA"/>
    <property type="match status" value="1"/>
</dbReference>
<dbReference type="InterPro" id="IPR001986">
    <property type="entry name" value="Enolpyruvate_Tfrase_dom"/>
</dbReference>
<dbReference type="Gene3D" id="3.65.10.10">
    <property type="entry name" value="Enolpyruvate transferase domain"/>
    <property type="match status" value="2"/>
</dbReference>
<dbReference type="OrthoDB" id="9803760at2"/>
<dbReference type="FunFam" id="3.65.10.10:FF:000001">
    <property type="entry name" value="UDP-N-acetylglucosamine 1-carboxyvinyltransferase"/>
    <property type="match status" value="1"/>
</dbReference>
<dbReference type="EC" id="2.5.1.7" evidence="13"/>
<evidence type="ECO:0000313" key="15">
    <source>
        <dbReference type="EMBL" id="RJK97365.1"/>
    </source>
</evidence>
<dbReference type="PANTHER" id="PTHR43783:SF1">
    <property type="entry name" value="UDP-N-ACETYLGLUCOSAMINE 1-CARBOXYVINYLTRANSFERASE"/>
    <property type="match status" value="1"/>
</dbReference>
<keyword evidence="5 13" id="KW-0808">Transferase</keyword>
<comment type="similarity">
    <text evidence="11 13">Belongs to the EPSP synthase family. MurA subfamily.</text>
</comment>
<evidence type="ECO:0000256" key="2">
    <source>
        <dbReference type="ARBA" id="ARBA00004752"/>
    </source>
</evidence>
<dbReference type="Pfam" id="PF00275">
    <property type="entry name" value="EPSP_synthase"/>
    <property type="match status" value="1"/>
</dbReference>
<evidence type="ECO:0000256" key="4">
    <source>
        <dbReference type="ARBA" id="ARBA00022618"/>
    </source>
</evidence>
<dbReference type="NCBIfam" id="NF006873">
    <property type="entry name" value="PRK09369.1"/>
    <property type="match status" value="1"/>
</dbReference>
<evidence type="ECO:0000256" key="1">
    <source>
        <dbReference type="ARBA" id="ARBA00004496"/>
    </source>
</evidence>
<dbReference type="NCBIfam" id="TIGR01072">
    <property type="entry name" value="murA"/>
    <property type="match status" value="1"/>
</dbReference>
<keyword evidence="4 13" id="KW-0132">Cell division</keyword>
<feature type="active site" description="Proton donor" evidence="13">
    <location>
        <position position="118"/>
    </location>
</feature>
<keyword evidence="9 13" id="KW-0961">Cell wall biogenesis/degradation</keyword>
<evidence type="ECO:0000256" key="9">
    <source>
        <dbReference type="ARBA" id="ARBA00023316"/>
    </source>
</evidence>
<evidence type="ECO:0000256" key="10">
    <source>
        <dbReference type="ARBA" id="ARBA00023317"/>
    </source>
</evidence>
<proteinExistence type="inferred from homology"/>
<name>A0A418ZQE1_9RHOB</name>
<feature type="binding site" evidence="13">
    <location>
        <begin position="123"/>
        <end position="127"/>
    </location>
    <ligand>
        <name>UDP-N-acetyl-alpha-D-glucosamine</name>
        <dbReference type="ChEBI" id="CHEBI:57705"/>
    </ligand>
</feature>
<dbReference type="UniPathway" id="UPA00219"/>
<dbReference type="RefSeq" id="WP_119887628.1">
    <property type="nucleotide sequence ID" value="NZ_CP067169.1"/>
</dbReference>
<feature type="binding site" evidence="13">
    <location>
        <position position="331"/>
    </location>
    <ligand>
        <name>UDP-N-acetyl-alpha-D-glucosamine</name>
        <dbReference type="ChEBI" id="CHEBI:57705"/>
    </ligand>
</feature>
<keyword evidence="8 13" id="KW-0131">Cell cycle</keyword>
<evidence type="ECO:0000256" key="3">
    <source>
        <dbReference type="ARBA" id="ARBA00022490"/>
    </source>
</evidence>
<dbReference type="GO" id="GO:0051301">
    <property type="term" value="P:cell division"/>
    <property type="evidence" value="ECO:0007669"/>
    <property type="project" value="UniProtKB-KW"/>
</dbReference>
<dbReference type="InterPro" id="IPR005750">
    <property type="entry name" value="UDP_GlcNAc_COvinyl_MurA"/>
</dbReference>
<dbReference type="InterPro" id="IPR013792">
    <property type="entry name" value="RNA3'P_cycl/enolpyr_Trfase_a/b"/>
</dbReference>
<comment type="caution">
    <text evidence="13">Lacks conserved residue(s) required for the propagation of feature annotation.</text>
</comment>
<keyword evidence="3 13" id="KW-0963">Cytoplasm</keyword>
<dbReference type="GO" id="GO:0019277">
    <property type="term" value="P:UDP-N-acetylgalactosamine biosynthetic process"/>
    <property type="evidence" value="ECO:0007669"/>
    <property type="project" value="InterPro"/>
</dbReference>
<dbReference type="GO" id="GO:0071555">
    <property type="term" value="P:cell wall organization"/>
    <property type="evidence" value="ECO:0007669"/>
    <property type="project" value="UniProtKB-KW"/>
</dbReference>
<dbReference type="Proteomes" id="UP000285530">
    <property type="component" value="Unassembled WGS sequence"/>
</dbReference>
<evidence type="ECO:0000256" key="7">
    <source>
        <dbReference type="ARBA" id="ARBA00022984"/>
    </source>
</evidence>
<feature type="domain" description="Enolpyruvate transferase" evidence="14">
    <location>
        <begin position="7"/>
        <end position="410"/>
    </location>
</feature>
<gene>
    <name evidence="13 15" type="primary">murA</name>
    <name evidence="15" type="ORF">D3P06_16750</name>
</gene>
<comment type="function">
    <text evidence="13">Cell wall formation. Adds enolpyruvyl to UDP-N-acetylglucosamine.</text>
</comment>
<comment type="catalytic activity">
    <reaction evidence="12 13">
        <text>phosphoenolpyruvate + UDP-N-acetyl-alpha-D-glucosamine = UDP-N-acetyl-3-O-(1-carboxyvinyl)-alpha-D-glucosamine + phosphate</text>
        <dbReference type="Rhea" id="RHEA:18681"/>
        <dbReference type="ChEBI" id="CHEBI:43474"/>
        <dbReference type="ChEBI" id="CHEBI:57705"/>
        <dbReference type="ChEBI" id="CHEBI:58702"/>
        <dbReference type="ChEBI" id="CHEBI:68483"/>
        <dbReference type="EC" id="2.5.1.7"/>
    </reaction>
</comment>
<evidence type="ECO:0000256" key="13">
    <source>
        <dbReference type="HAMAP-Rule" id="MF_00111"/>
    </source>
</evidence>
<feature type="modified residue" description="2-(S-cysteinyl)pyruvic acid O-phosphothioketal" evidence="13">
    <location>
        <position position="118"/>
    </location>
</feature>
<dbReference type="AlphaFoldDB" id="A0A418ZQE1"/>